<feature type="transmembrane region" description="Helical" evidence="9">
    <location>
        <begin position="80"/>
        <end position="98"/>
    </location>
</feature>
<evidence type="ECO:0000256" key="6">
    <source>
        <dbReference type="ARBA" id="ARBA00022692"/>
    </source>
</evidence>
<keyword evidence="8 9" id="KW-0472">Membrane</keyword>
<evidence type="ECO:0000259" key="10">
    <source>
        <dbReference type="Pfam" id="PF02397"/>
    </source>
</evidence>
<sequence length="439" mass="51516">MNKNYISSLILFFADLFLIFLSVFLSVYIRNELLDTFIQFQPVSYIDYVTYPFPYVIITILFAYFGLYYRRYDFWQESFLILKICIISFIVVFSTLALGKNIEYYSRTTLTLTFILSCLLIPVGRIFIKKKLFNIGIWKKKVKVVGELTKLDIQLINSSYTGYVVVEGGDYDALFISSHNITPSNLDKLIETNALNNKEILFVPVLNQYDFTQAILYQNFDSRVNLFTLENKLLSRRNKFIKLVLDYLLTLLFLPIWGAIVLIIAFKMKLEEPKGEIFFLQERLGKDGKIFHCYKFRTMVSDQRFMQQWLIDNPDEKMYYDTYHKYMNDPRVTKLGCFLRKTSLDELPQLFNVLKGEMSLVGNRPYMVTEKIKMDNATNLILAAKPGITGLWQVSGRSDISFDERLKIDSWYIKNWSIWNDIVILFKTIAVVLRRDGAS</sequence>
<dbReference type="NCBIfam" id="TIGR03025">
    <property type="entry name" value="EPS_sugtrans"/>
    <property type="match status" value="1"/>
</dbReference>
<reference evidence="11" key="1">
    <citation type="submission" date="2023-03" db="EMBL/GenBank/DDBJ databases">
        <title>Classification of Bisgaard taxon 6 and taxon 10 as Exercitatus varius gen. nov., spec. nov.</title>
        <authorList>
            <person name="Christensen H."/>
        </authorList>
    </citation>
    <scope>NUCLEOTIDE SEQUENCE</scope>
    <source>
        <strain evidence="11">86116</strain>
    </source>
</reference>
<evidence type="ECO:0000256" key="8">
    <source>
        <dbReference type="ARBA" id="ARBA00023136"/>
    </source>
</evidence>
<evidence type="ECO:0000256" key="2">
    <source>
        <dbReference type="ARBA" id="ARBA00004236"/>
    </source>
</evidence>
<feature type="transmembrane region" description="Helical" evidence="9">
    <location>
        <begin position="244"/>
        <end position="266"/>
    </location>
</feature>
<evidence type="ECO:0000256" key="1">
    <source>
        <dbReference type="ARBA" id="ARBA00004141"/>
    </source>
</evidence>
<dbReference type="Proteomes" id="UP001214976">
    <property type="component" value="Unassembled WGS sequence"/>
</dbReference>
<organism evidence="11 12">
    <name type="scientific">Exercitatus varius</name>
    <dbReference type="NCBI Taxonomy" id="67857"/>
    <lineage>
        <taxon>Bacteria</taxon>
        <taxon>Pseudomonadati</taxon>
        <taxon>Pseudomonadota</taxon>
        <taxon>Gammaproteobacteria</taxon>
        <taxon>Pasteurellales</taxon>
        <taxon>Pasteurellaceae</taxon>
        <taxon>Exercitatus</taxon>
    </lineage>
</organism>
<feature type="transmembrane region" description="Helical" evidence="9">
    <location>
        <begin position="49"/>
        <end position="68"/>
    </location>
</feature>
<protein>
    <submittedName>
        <fullName evidence="11">Exopolysaccharide biosynthesis polyprenyl glycosylphosphotransferase</fullName>
    </submittedName>
</protein>
<dbReference type="PANTHER" id="PTHR30576">
    <property type="entry name" value="COLANIC BIOSYNTHESIS UDP-GLUCOSE LIPID CARRIER TRANSFERASE"/>
    <property type="match status" value="1"/>
</dbReference>
<keyword evidence="4" id="KW-1003">Cell membrane</keyword>
<dbReference type="Pfam" id="PF02397">
    <property type="entry name" value="Bac_transf"/>
    <property type="match status" value="1"/>
</dbReference>
<feature type="transmembrane region" description="Helical" evidence="9">
    <location>
        <begin position="110"/>
        <end position="128"/>
    </location>
</feature>
<dbReference type="InterPro" id="IPR017475">
    <property type="entry name" value="EPS_sugar_tfrase"/>
</dbReference>
<dbReference type="GO" id="GO:0005886">
    <property type="term" value="C:plasma membrane"/>
    <property type="evidence" value="ECO:0007669"/>
    <property type="project" value="UniProtKB-SubCell"/>
</dbReference>
<keyword evidence="5" id="KW-0808">Transferase</keyword>
<keyword evidence="6 9" id="KW-0812">Transmembrane</keyword>
<gene>
    <name evidence="11" type="ORF">P7M15_05510</name>
</gene>
<comment type="caution">
    <text evidence="11">The sequence shown here is derived from an EMBL/GenBank/DDBJ whole genome shotgun (WGS) entry which is preliminary data.</text>
</comment>
<evidence type="ECO:0000256" key="4">
    <source>
        <dbReference type="ARBA" id="ARBA00022475"/>
    </source>
</evidence>
<comment type="subcellular location">
    <subcellularLocation>
        <location evidence="2">Cell membrane</location>
    </subcellularLocation>
    <subcellularLocation>
        <location evidence="1">Membrane</location>
        <topology evidence="1">Multi-pass membrane protein</topology>
    </subcellularLocation>
</comment>
<dbReference type="InterPro" id="IPR003362">
    <property type="entry name" value="Bact_transf"/>
</dbReference>
<evidence type="ECO:0000313" key="12">
    <source>
        <dbReference type="Proteomes" id="UP001214976"/>
    </source>
</evidence>
<dbReference type="PANTHER" id="PTHR30576:SF4">
    <property type="entry name" value="UNDECAPRENYL-PHOSPHATE GALACTOSE PHOSPHOTRANSFERASE"/>
    <property type="match status" value="1"/>
</dbReference>
<evidence type="ECO:0000256" key="9">
    <source>
        <dbReference type="SAM" id="Phobius"/>
    </source>
</evidence>
<dbReference type="GO" id="GO:0016780">
    <property type="term" value="F:phosphotransferase activity, for other substituted phosphate groups"/>
    <property type="evidence" value="ECO:0007669"/>
    <property type="project" value="TreeGrafter"/>
</dbReference>
<evidence type="ECO:0000256" key="3">
    <source>
        <dbReference type="ARBA" id="ARBA00006464"/>
    </source>
</evidence>
<dbReference type="AlphaFoldDB" id="A0AAW6Q908"/>
<keyword evidence="7 9" id="KW-1133">Transmembrane helix</keyword>
<evidence type="ECO:0000313" key="11">
    <source>
        <dbReference type="EMBL" id="MDG2949979.1"/>
    </source>
</evidence>
<proteinExistence type="inferred from homology"/>
<feature type="domain" description="Bacterial sugar transferase" evidence="10">
    <location>
        <begin position="242"/>
        <end position="433"/>
    </location>
</feature>
<accession>A0AAW6Q908</accession>
<evidence type="ECO:0000256" key="7">
    <source>
        <dbReference type="ARBA" id="ARBA00022989"/>
    </source>
</evidence>
<feature type="transmembrane region" description="Helical" evidence="9">
    <location>
        <begin position="9"/>
        <end position="29"/>
    </location>
</feature>
<dbReference type="RefSeq" id="WP_317477078.1">
    <property type="nucleotide sequence ID" value="NZ_JARQTW010000008.1"/>
</dbReference>
<name>A0AAW6Q908_9PAST</name>
<evidence type="ECO:0000256" key="5">
    <source>
        <dbReference type="ARBA" id="ARBA00022679"/>
    </source>
</evidence>
<dbReference type="EMBL" id="JARQTW010000008">
    <property type="protein sequence ID" value="MDG2949979.1"/>
    <property type="molecule type" value="Genomic_DNA"/>
</dbReference>
<comment type="similarity">
    <text evidence="3">Belongs to the bacterial sugar transferase family.</text>
</comment>